<organism evidence="1 2">
    <name type="scientific">Colletotrichum sojae</name>
    <dbReference type="NCBI Taxonomy" id="2175907"/>
    <lineage>
        <taxon>Eukaryota</taxon>
        <taxon>Fungi</taxon>
        <taxon>Dikarya</taxon>
        <taxon>Ascomycota</taxon>
        <taxon>Pezizomycotina</taxon>
        <taxon>Sordariomycetes</taxon>
        <taxon>Hypocreomycetidae</taxon>
        <taxon>Glomerellales</taxon>
        <taxon>Glomerellaceae</taxon>
        <taxon>Colletotrichum</taxon>
        <taxon>Colletotrichum orchidearum species complex</taxon>
    </lineage>
</organism>
<dbReference type="EMBL" id="WIGN01000131">
    <property type="protein sequence ID" value="KAF6807719.1"/>
    <property type="molecule type" value="Genomic_DNA"/>
</dbReference>
<keyword evidence="2" id="KW-1185">Reference proteome</keyword>
<sequence>MFSKQREYRQPLWLDKLHMSPNWFTGKPWNDFINPWTNSESYQPYEHPDFRALLLDLGHSEHSLNLAVQDHSNAQRWTERLTTEVHSAWEEVRHLRASTNVKVNIPTTLSGSEISEVDFRVIVNMLIGVGEGVALPASRHAEVEEYFQLFDVTKSRISKFGGEPFYQNADIVGQITDENYLQKRKTFLLPFLNQQDLSNPELLRCLILNRVLKHPRTFARADWESFQLARASRVGPFFFCDNCFMGTYEDYAVVFREPTPADRKSPLFARLRQSGLLFGWGEGATVLVIQAITLRLVKVIIEKLMKEWIRLKMERMDLSDRLPDLGAHTWENIPADRLVFDVLRTGLVNRAQFCPPSTALSPWGEEFAAILQAQSDKAKAHLKRLWHDPFFFQQQVMTQFHQHYGHIEEGVWVYEYNDYRPLIRLIKAELEPGESTLWPLPHSQLPHFANTDIDAKKALVTDLIRRVVRWAVYQCEMWDCLIEKLSELRSVARENDVKLDEGDDRPDLAGAVRHAWIDLVFHARCVAELHMEHIVRHGGYFAAERIRGQGSRDWRWKKDRPEDVIKYANDWKSKRANSEHMSWGEDGDWDLPAGLFKWSLNYHYGDVFESKFQKKDLPTKEQWWSMRTFRFAIADCLDSRGCLGMSKLVQLIHTDIHQRHQSLGIQPTVSEDYGGIVVAGLLSDRMETIHPVADDFDDPEDWNRHLEKSPVWSFIHDFDGLQFEDFIQEDTLRLMHWVLGVTYHPFSAQTLSQSSGLVQQWLITFWTEISK</sequence>
<accession>A0A8H6J714</accession>
<evidence type="ECO:0000313" key="1">
    <source>
        <dbReference type="EMBL" id="KAF6807719.1"/>
    </source>
</evidence>
<reference evidence="1 2" key="1">
    <citation type="journal article" date="2020" name="Phytopathology">
        <title>Genome Sequence Resources of Colletotrichum truncatum, C. plurivorum, C. musicola, and C. sojae: Four Species Pathogenic to Soybean (Glycine max).</title>
        <authorList>
            <person name="Rogerio F."/>
            <person name="Boufleur T.R."/>
            <person name="Ciampi-Guillardi M."/>
            <person name="Sukno S.A."/>
            <person name="Thon M.R."/>
            <person name="Massola Junior N.S."/>
            <person name="Baroncelli R."/>
        </authorList>
    </citation>
    <scope>NUCLEOTIDE SEQUENCE [LARGE SCALE GENOMIC DNA]</scope>
    <source>
        <strain evidence="1 2">LFN0009</strain>
    </source>
</reference>
<evidence type="ECO:0000313" key="2">
    <source>
        <dbReference type="Proteomes" id="UP000652219"/>
    </source>
</evidence>
<dbReference type="AlphaFoldDB" id="A0A8H6J714"/>
<protein>
    <submittedName>
        <fullName evidence="1">Uncharacterized protein</fullName>
    </submittedName>
</protein>
<proteinExistence type="predicted"/>
<comment type="caution">
    <text evidence="1">The sequence shown here is derived from an EMBL/GenBank/DDBJ whole genome shotgun (WGS) entry which is preliminary data.</text>
</comment>
<gene>
    <name evidence="1" type="ORF">CSOJ01_07999</name>
</gene>
<dbReference type="Proteomes" id="UP000652219">
    <property type="component" value="Unassembled WGS sequence"/>
</dbReference>
<name>A0A8H6J714_9PEZI</name>